<evidence type="ECO:0000313" key="1">
    <source>
        <dbReference type="EMBL" id="MCD7456060.1"/>
    </source>
</evidence>
<comment type="caution">
    <text evidence="1">The sequence shown here is derived from an EMBL/GenBank/DDBJ whole genome shotgun (WGS) entry which is preliminary data.</text>
</comment>
<evidence type="ECO:0000313" key="2">
    <source>
        <dbReference type="Proteomes" id="UP000823775"/>
    </source>
</evidence>
<name>A0ABS8SB71_DATST</name>
<accession>A0ABS8SB71</accession>
<dbReference type="Proteomes" id="UP000823775">
    <property type="component" value="Unassembled WGS sequence"/>
</dbReference>
<keyword evidence="2" id="KW-1185">Reference proteome</keyword>
<gene>
    <name evidence="1" type="ORF">HAX54_030561</name>
</gene>
<feature type="non-terminal residue" evidence="1">
    <location>
        <position position="110"/>
    </location>
</feature>
<proteinExistence type="predicted"/>
<organism evidence="1 2">
    <name type="scientific">Datura stramonium</name>
    <name type="common">Jimsonweed</name>
    <name type="synonym">Common thornapple</name>
    <dbReference type="NCBI Taxonomy" id="4076"/>
    <lineage>
        <taxon>Eukaryota</taxon>
        <taxon>Viridiplantae</taxon>
        <taxon>Streptophyta</taxon>
        <taxon>Embryophyta</taxon>
        <taxon>Tracheophyta</taxon>
        <taxon>Spermatophyta</taxon>
        <taxon>Magnoliopsida</taxon>
        <taxon>eudicotyledons</taxon>
        <taxon>Gunneridae</taxon>
        <taxon>Pentapetalae</taxon>
        <taxon>asterids</taxon>
        <taxon>lamiids</taxon>
        <taxon>Solanales</taxon>
        <taxon>Solanaceae</taxon>
        <taxon>Solanoideae</taxon>
        <taxon>Datureae</taxon>
        <taxon>Datura</taxon>
    </lineage>
</organism>
<protein>
    <submittedName>
        <fullName evidence="1">Uncharacterized protein</fullName>
    </submittedName>
</protein>
<reference evidence="1 2" key="1">
    <citation type="journal article" date="2021" name="BMC Genomics">
        <title>Datura genome reveals duplications of psychoactive alkaloid biosynthetic genes and high mutation rate following tissue culture.</title>
        <authorList>
            <person name="Rajewski A."/>
            <person name="Carter-House D."/>
            <person name="Stajich J."/>
            <person name="Litt A."/>
        </authorList>
    </citation>
    <scope>NUCLEOTIDE SEQUENCE [LARGE SCALE GENOMIC DNA]</scope>
    <source>
        <strain evidence="1">AR-01</strain>
    </source>
</reference>
<dbReference type="EMBL" id="JACEIK010000384">
    <property type="protein sequence ID" value="MCD7456060.1"/>
    <property type="molecule type" value="Genomic_DNA"/>
</dbReference>
<sequence length="110" mass="12586">MSSKSNEFNFRFGGFGGMKWRMRQEEKKARSGGESTIDSVDRTLSFLLFGIPGVTDHHRTIFVDKWNALGGGRGTEVESVGGPERRWFTLRQMSAVRVRLSPTRELSRYR</sequence>